<evidence type="ECO:0000313" key="2">
    <source>
        <dbReference type="Proteomes" id="UP000325273"/>
    </source>
</evidence>
<gene>
    <name evidence="1" type="ORF">FVF58_01965</name>
</gene>
<protein>
    <submittedName>
        <fullName evidence="1">Uncharacterized protein</fullName>
    </submittedName>
</protein>
<dbReference type="Proteomes" id="UP000325273">
    <property type="component" value="Unassembled WGS sequence"/>
</dbReference>
<reference evidence="1 2" key="1">
    <citation type="submission" date="2019-08" db="EMBL/GenBank/DDBJ databases">
        <title>Paraburkholderia sp. DCY113.</title>
        <authorList>
            <person name="Kang J."/>
        </authorList>
    </citation>
    <scope>NUCLEOTIDE SEQUENCE [LARGE SCALE GENOMIC DNA]</scope>
    <source>
        <strain evidence="1 2">DCY113</strain>
    </source>
</reference>
<name>A0A5B0HLI1_9BURK</name>
<dbReference type="EMBL" id="VTUZ01000001">
    <property type="protein sequence ID" value="KAA1016136.1"/>
    <property type="molecule type" value="Genomic_DNA"/>
</dbReference>
<dbReference type="AlphaFoldDB" id="A0A5B0HLI1"/>
<accession>A0A5B0HLI1</accession>
<evidence type="ECO:0000313" key="1">
    <source>
        <dbReference type="EMBL" id="KAA1016136.1"/>
    </source>
</evidence>
<organism evidence="1 2">
    <name type="scientific">Paraburkholderia panacisoli</name>
    <dbReference type="NCBI Taxonomy" id="2603818"/>
    <lineage>
        <taxon>Bacteria</taxon>
        <taxon>Pseudomonadati</taxon>
        <taxon>Pseudomonadota</taxon>
        <taxon>Betaproteobacteria</taxon>
        <taxon>Burkholderiales</taxon>
        <taxon>Burkholderiaceae</taxon>
        <taxon>Paraburkholderia</taxon>
    </lineage>
</organism>
<keyword evidence="2" id="KW-1185">Reference proteome</keyword>
<proteinExistence type="predicted"/>
<sequence length="64" mass="7308">MRRSSVGRNRCSSTGFFSPIVWPPQIPRCEKFFCVVKNRVAEHKIVHCNRGKVVSQCETCSVSH</sequence>
<comment type="caution">
    <text evidence="1">The sequence shown here is derived from an EMBL/GenBank/DDBJ whole genome shotgun (WGS) entry which is preliminary data.</text>
</comment>